<accession>A0A4Q9H1P2</accession>
<dbReference type="InterPro" id="IPR007076">
    <property type="entry name" value="TfoX_N"/>
</dbReference>
<evidence type="ECO:0000313" key="3">
    <source>
        <dbReference type="Proteomes" id="UP000292120"/>
    </source>
</evidence>
<dbReference type="InterPro" id="IPR047525">
    <property type="entry name" value="TfoX-like"/>
</dbReference>
<feature type="domain" description="TfoX N-terminal" evidence="1">
    <location>
        <begin position="13"/>
        <end position="105"/>
    </location>
</feature>
<dbReference type="OrthoDB" id="8687154at2"/>
<evidence type="ECO:0000259" key="1">
    <source>
        <dbReference type="Pfam" id="PF04993"/>
    </source>
</evidence>
<proteinExistence type="predicted"/>
<organism evidence="2 3">
    <name type="scientific">Aquabacterium lacunae</name>
    <dbReference type="NCBI Taxonomy" id="2528630"/>
    <lineage>
        <taxon>Bacteria</taxon>
        <taxon>Pseudomonadati</taxon>
        <taxon>Pseudomonadota</taxon>
        <taxon>Betaproteobacteria</taxon>
        <taxon>Burkholderiales</taxon>
        <taxon>Aquabacterium</taxon>
    </lineage>
</organism>
<reference evidence="2 3" key="1">
    <citation type="submission" date="2019-02" db="EMBL/GenBank/DDBJ databases">
        <title>Aquabacterium sp. strain KMB7.</title>
        <authorList>
            <person name="Chen W.-M."/>
        </authorList>
    </citation>
    <scope>NUCLEOTIDE SEQUENCE [LARGE SCALE GENOMIC DNA]</scope>
    <source>
        <strain evidence="2 3">KMB7</strain>
    </source>
</reference>
<dbReference type="AlphaFoldDB" id="A0A4Q9H1P2"/>
<protein>
    <submittedName>
        <fullName evidence="2">TfoX family protein</fullName>
    </submittedName>
</protein>
<evidence type="ECO:0000313" key="2">
    <source>
        <dbReference type="EMBL" id="TBO34089.1"/>
    </source>
</evidence>
<dbReference type="PANTHER" id="PTHR36121:SF1">
    <property type="entry name" value="PROTEIN SXY"/>
    <property type="match status" value="1"/>
</dbReference>
<dbReference type="Proteomes" id="UP000292120">
    <property type="component" value="Unassembled WGS sequence"/>
</dbReference>
<dbReference type="SUPFAM" id="SSF159894">
    <property type="entry name" value="YgaC/TfoX-N like"/>
    <property type="match status" value="1"/>
</dbReference>
<dbReference type="RefSeq" id="WP_130966038.1">
    <property type="nucleotide sequence ID" value="NZ_SIXI01000001.1"/>
</dbReference>
<keyword evidence="3" id="KW-1185">Reference proteome</keyword>
<gene>
    <name evidence="2" type="ORF">EYS42_01195</name>
</gene>
<dbReference type="PANTHER" id="PTHR36121">
    <property type="entry name" value="PROTEIN SXY"/>
    <property type="match status" value="1"/>
</dbReference>
<sequence>MASTPAFVAHVLDLLDGLGPVQARAMFGGHGLSLQGRMFALIVDDRLYVKADAHNRALFEAAGLPPFTYEAKGRRVQVAYHEVPPEALDQPEAAVQWACEGLAAALRAPARRR</sequence>
<dbReference type="EMBL" id="SIXI01000001">
    <property type="protein sequence ID" value="TBO34089.1"/>
    <property type="molecule type" value="Genomic_DNA"/>
</dbReference>
<dbReference type="Pfam" id="PF04993">
    <property type="entry name" value="TfoX_N"/>
    <property type="match status" value="1"/>
</dbReference>
<dbReference type="Gene3D" id="3.30.1460.30">
    <property type="entry name" value="YgaC/TfoX-N like chaperone"/>
    <property type="match status" value="1"/>
</dbReference>
<name>A0A4Q9H1P2_9BURK</name>
<comment type="caution">
    <text evidence="2">The sequence shown here is derived from an EMBL/GenBank/DDBJ whole genome shotgun (WGS) entry which is preliminary data.</text>
</comment>